<gene>
    <name evidence="1" type="ORF">ElP_71720</name>
</gene>
<protein>
    <submittedName>
        <fullName evidence="1">Uncharacterized protein</fullName>
    </submittedName>
</protein>
<keyword evidence="1" id="KW-0614">Plasmid</keyword>
<evidence type="ECO:0000313" key="1">
    <source>
        <dbReference type="EMBL" id="QDV39208.1"/>
    </source>
</evidence>
<dbReference type="Gene3D" id="1.10.10.60">
    <property type="entry name" value="Homeodomain-like"/>
    <property type="match status" value="1"/>
</dbReference>
<dbReference type="SUPFAM" id="SSF88659">
    <property type="entry name" value="Sigma3 and sigma4 domains of RNA polymerase sigma factors"/>
    <property type="match status" value="1"/>
</dbReference>
<dbReference type="EMBL" id="CP036427">
    <property type="protein sequence ID" value="QDV39208.1"/>
    <property type="molecule type" value="Genomic_DNA"/>
</dbReference>
<dbReference type="KEGG" id="tpla:ElP_71720"/>
<dbReference type="InterPro" id="IPR013324">
    <property type="entry name" value="RNA_pol_sigma_r3/r4-like"/>
</dbReference>
<reference evidence="1 2" key="1">
    <citation type="submission" date="2019-02" db="EMBL/GenBank/DDBJ databases">
        <title>Deep-cultivation of Planctomycetes and their phenomic and genomic characterization uncovers novel biology.</title>
        <authorList>
            <person name="Wiegand S."/>
            <person name="Jogler M."/>
            <person name="Boedeker C."/>
            <person name="Pinto D."/>
            <person name="Vollmers J."/>
            <person name="Rivas-Marin E."/>
            <person name="Kohn T."/>
            <person name="Peeters S.H."/>
            <person name="Heuer A."/>
            <person name="Rast P."/>
            <person name="Oberbeckmann S."/>
            <person name="Bunk B."/>
            <person name="Jeske O."/>
            <person name="Meyerdierks A."/>
            <person name="Storesund J.E."/>
            <person name="Kallscheuer N."/>
            <person name="Luecker S."/>
            <person name="Lage O.M."/>
            <person name="Pohl T."/>
            <person name="Merkel B.J."/>
            <person name="Hornburger P."/>
            <person name="Mueller R.-W."/>
            <person name="Bruemmer F."/>
            <person name="Labrenz M."/>
            <person name="Spormann A.M."/>
            <person name="Op den Camp H."/>
            <person name="Overmann J."/>
            <person name="Amann R."/>
            <person name="Jetten M.S.M."/>
            <person name="Mascher T."/>
            <person name="Medema M.H."/>
            <person name="Devos D.P."/>
            <person name="Kaster A.-K."/>
            <person name="Ovreas L."/>
            <person name="Rohde M."/>
            <person name="Galperin M.Y."/>
            <person name="Jogler C."/>
        </authorList>
    </citation>
    <scope>NUCLEOTIDE SEQUENCE [LARGE SCALE GENOMIC DNA]</scope>
    <source>
        <strain evidence="1 2">ElP</strain>
        <plasmid evidence="2">pelp_1</plasmid>
    </source>
</reference>
<accession>A0A518HEE0</accession>
<keyword evidence="2" id="KW-1185">Reference proteome</keyword>
<geneLocation type="plasmid" evidence="2">
    <name>pelp_1</name>
</geneLocation>
<name>A0A518HEE0_9BACT</name>
<proteinExistence type="predicted"/>
<evidence type="ECO:0000313" key="2">
    <source>
        <dbReference type="Proteomes" id="UP000317835"/>
    </source>
</evidence>
<sequence length="125" mass="14107">MWRIYEDAVQQLDREAQEYVRLHITAELSLEETARRIGVSRSYLRRYGGGRLAALVRDAITRMVLQMTPEDLAGIVHAMDSLGLLNEEEMSRLLCVPVEVVVDSQRGRVDRLQRGGKPVGLCRAG</sequence>
<dbReference type="AlphaFoldDB" id="A0A518HEE0"/>
<dbReference type="Proteomes" id="UP000317835">
    <property type="component" value="Plasmid pElP_1"/>
</dbReference>
<organism evidence="1 2">
    <name type="scientific">Tautonia plasticadhaerens</name>
    <dbReference type="NCBI Taxonomy" id="2527974"/>
    <lineage>
        <taxon>Bacteria</taxon>
        <taxon>Pseudomonadati</taxon>
        <taxon>Planctomycetota</taxon>
        <taxon>Planctomycetia</taxon>
        <taxon>Isosphaerales</taxon>
        <taxon>Isosphaeraceae</taxon>
        <taxon>Tautonia</taxon>
    </lineage>
</organism>